<comment type="caution">
    <text evidence="5">The sequence shown here is derived from an EMBL/GenBank/DDBJ whole genome shotgun (WGS) entry which is preliminary data.</text>
</comment>
<proteinExistence type="predicted"/>
<keyword evidence="2" id="KW-0808">Transferase</keyword>
<organism evidence="5 6">
    <name type="scientific">Amycolatopsis deserti</name>
    <dbReference type="NCBI Taxonomy" id="185696"/>
    <lineage>
        <taxon>Bacteria</taxon>
        <taxon>Bacillati</taxon>
        <taxon>Actinomycetota</taxon>
        <taxon>Actinomycetes</taxon>
        <taxon>Pseudonocardiales</taxon>
        <taxon>Pseudonocardiaceae</taxon>
        <taxon>Amycolatopsis</taxon>
    </lineage>
</organism>
<evidence type="ECO:0000313" key="6">
    <source>
        <dbReference type="Proteomes" id="UP000605897"/>
    </source>
</evidence>
<evidence type="ECO:0000256" key="1">
    <source>
        <dbReference type="ARBA" id="ARBA00022603"/>
    </source>
</evidence>
<protein>
    <recommendedName>
        <fullName evidence="4">Methyltransferase domain-containing protein</fullName>
    </recommendedName>
</protein>
<keyword evidence="6" id="KW-1185">Reference proteome</keyword>
<dbReference type="EMBL" id="BNAU01000004">
    <property type="protein sequence ID" value="GHF00473.1"/>
    <property type="molecule type" value="Genomic_DNA"/>
</dbReference>
<evidence type="ECO:0000256" key="2">
    <source>
        <dbReference type="ARBA" id="ARBA00022679"/>
    </source>
</evidence>
<name>A0ABQ3J1G1_9PSEU</name>
<keyword evidence="1" id="KW-0489">Methyltransferase</keyword>
<dbReference type="RefSeq" id="WP_191245813.1">
    <property type="nucleotide sequence ID" value="NZ_BNAU01000004.1"/>
</dbReference>
<evidence type="ECO:0000259" key="4">
    <source>
        <dbReference type="Pfam" id="PF13649"/>
    </source>
</evidence>
<dbReference type="Pfam" id="PF13649">
    <property type="entry name" value="Methyltransf_25"/>
    <property type="match status" value="1"/>
</dbReference>
<keyword evidence="3" id="KW-0949">S-adenosyl-L-methionine</keyword>
<dbReference type="PANTHER" id="PTHR43464:SF19">
    <property type="entry name" value="UBIQUINONE BIOSYNTHESIS O-METHYLTRANSFERASE, MITOCHONDRIAL"/>
    <property type="match status" value="1"/>
</dbReference>
<feature type="domain" description="Methyltransferase" evidence="4">
    <location>
        <begin position="55"/>
        <end position="146"/>
    </location>
</feature>
<dbReference type="Proteomes" id="UP000605897">
    <property type="component" value="Unassembled WGS sequence"/>
</dbReference>
<sequence length="298" mass="32883">MTREIRSAEDVLRLLDGMVAPGVSPDRSGPFLVDKPDENLVSWVERGLIQPGRALDVGCGAGRNARWLAARGFDVDAVDMSAEAISWARERTPAGAAVTFHRGNVFEMSLRGGYDLVYDSGCFHHLAPHRRLSYVEMLRRALAPGGHFGLVTFGDGGSALSDSEVYAQGSLGGGLAYSAEDLREIFAGFDLVEQRVMADQPEDSELFGKSILRTALFRSRASRAREDRATVLRGLLAVYERRRELVDALWESTDPASAQAAVERVLGVSELQARAVLDLQLRRLTPWQRELIREQLEE</sequence>
<accession>A0ABQ3J1G1</accession>
<evidence type="ECO:0000313" key="5">
    <source>
        <dbReference type="EMBL" id="GHF00473.1"/>
    </source>
</evidence>
<reference evidence="6" key="1">
    <citation type="journal article" date="2019" name="Int. J. Syst. Evol. Microbiol.">
        <title>The Global Catalogue of Microorganisms (GCM) 10K type strain sequencing project: providing services to taxonomists for standard genome sequencing and annotation.</title>
        <authorList>
            <consortium name="The Broad Institute Genomics Platform"/>
            <consortium name="The Broad Institute Genome Sequencing Center for Infectious Disease"/>
            <person name="Wu L."/>
            <person name="Ma J."/>
        </authorList>
    </citation>
    <scope>NUCLEOTIDE SEQUENCE [LARGE SCALE GENOMIC DNA]</scope>
    <source>
        <strain evidence="6">CGMCC 4.7677</strain>
    </source>
</reference>
<evidence type="ECO:0000256" key="3">
    <source>
        <dbReference type="ARBA" id="ARBA00022691"/>
    </source>
</evidence>
<dbReference type="Gene3D" id="3.40.50.150">
    <property type="entry name" value="Vaccinia Virus protein VP39"/>
    <property type="match status" value="1"/>
</dbReference>
<dbReference type="Gene3D" id="1.10.268.10">
    <property type="entry name" value="Topoisomerase, domain 3"/>
    <property type="match status" value="1"/>
</dbReference>
<dbReference type="InterPro" id="IPR029063">
    <property type="entry name" value="SAM-dependent_MTases_sf"/>
</dbReference>
<dbReference type="InterPro" id="IPR013757">
    <property type="entry name" value="Topo_IIA_A_a_sf"/>
</dbReference>
<dbReference type="CDD" id="cd02440">
    <property type="entry name" value="AdoMet_MTases"/>
    <property type="match status" value="1"/>
</dbReference>
<dbReference type="SUPFAM" id="SSF53335">
    <property type="entry name" value="S-adenosyl-L-methionine-dependent methyltransferases"/>
    <property type="match status" value="1"/>
</dbReference>
<dbReference type="PANTHER" id="PTHR43464">
    <property type="entry name" value="METHYLTRANSFERASE"/>
    <property type="match status" value="1"/>
</dbReference>
<gene>
    <name evidence="5" type="ORF">GCM10017786_36650</name>
</gene>
<dbReference type="InterPro" id="IPR041698">
    <property type="entry name" value="Methyltransf_25"/>
</dbReference>